<evidence type="ECO:0000313" key="1">
    <source>
        <dbReference type="Proteomes" id="UP000887560"/>
    </source>
</evidence>
<sequence>MTPKPKYISYGAMRGDLIPPSMDHVLPFSNNYTIPNTTQSPPQITENITKEELSSTKSENEEEEKELFFIEKIKNE</sequence>
<reference evidence="2" key="1">
    <citation type="submission" date="2022-11" db="UniProtKB">
        <authorList>
            <consortium name="WormBaseParasite"/>
        </authorList>
    </citation>
    <scope>IDENTIFICATION</scope>
</reference>
<proteinExistence type="predicted"/>
<dbReference type="AlphaFoldDB" id="A0A915NFH7"/>
<evidence type="ECO:0000313" key="2">
    <source>
        <dbReference type="WBParaSite" id="scf7180000418024.g2008"/>
    </source>
</evidence>
<accession>A0A915NFH7</accession>
<dbReference type="Proteomes" id="UP000887560">
    <property type="component" value="Unplaced"/>
</dbReference>
<name>A0A915NFH7_9BILA</name>
<organism evidence="1 2">
    <name type="scientific">Meloidogyne floridensis</name>
    <dbReference type="NCBI Taxonomy" id="298350"/>
    <lineage>
        <taxon>Eukaryota</taxon>
        <taxon>Metazoa</taxon>
        <taxon>Ecdysozoa</taxon>
        <taxon>Nematoda</taxon>
        <taxon>Chromadorea</taxon>
        <taxon>Rhabditida</taxon>
        <taxon>Tylenchina</taxon>
        <taxon>Tylenchomorpha</taxon>
        <taxon>Tylenchoidea</taxon>
        <taxon>Meloidogynidae</taxon>
        <taxon>Meloidogyninae</taxon>
        <taxon>Meloidogyne</taxon>
    </lineage>
</organism>
<protein>
    <submittedName>
        <fullName evidence="2">Uncharacterized protein</fullName>
    </submittedName>
</protein>
<dbReference type="WBParaSite" id="scf7180000418024.g2008">
    <property type="protein sequence ID" value="scf7180000418024.g2008"/>
    <property type="gene ID" value="scf7180000418024.g2008"/>
</dbReference>
<keyword evidence="1" id="KW-1185">Reference proteome</keyword>